<dbReference type="InterPro" id="IPR014161">
    <property type="entry name" value="Tol-Pal_TolA"/>
</dbReference>
<feature type="compositionally biased region" description="Basic and acidic residues" evidence="5">
    <location>
        <begin position="65"/>
        <end position="90"/>
    </location>
</feature>
<reference evidence="7 8" key="1">
    <citation type="submission" date="2023-07" db="EMBL/GenBank/DDBJ databases">
        <title>Sorghum-associated microbial communities from plants grown in Nebraska, USA.</title>
        <authorList>
            <person name="Schachtman D."/>
        </authorList>
    </citation>
    <scope>NUCLEOTIDE SEQUENCE [LARGE SCALE GENOMIC DNA]</scope>
    <source>
        <strain evidence="7 8">BE190</strain>
    </source>
</reference>
<sequence length="280" mass="32019">MKLEKSFSLPTLLSVFLHGTLLVLFLGNWDFLKSKEEPYKPHYVTATLVDLKPKAKAAPQQTKEQILDSKAYEDLKNNKKQDEQRRKEAEALVQSQKEQQAKAAEAEKQKQQKIKDEQAKAAKAKAVQTEAEKKKKAEEEAKRKAEALKKTKREQEAEEEQRRIQAARQEEEKHIADSNDDANVKSYNELLSERVAQNWSRPPSARAGMVAVFNIDMLPNGQVIGVQLAKSSGNSAFDNAAEQAIKKVERFVEIKDVPIDVFERNFRHFQFAFNPEDLRQ</sequence>
<feature type="region of interest" description="Disordered" evidence="5">
    <location>
        <begin position="54"/>
        <end position="177"/>
    </location>
</feature>
<dbReference type="RefSeq" id="WP_310075766.1">
    <property type="nucleotide sequence ID" value="NZ_JAVDVX010000009.1"/>
</dbReference>
<keyword evidence="3 6" id="KW-1133">Transmembrane helix</keyword>
<keyword evidence="2 6" id="KW-0812">Transmembrane</keyword>
<proteinExistence type="predicted"/>
<dbReference type="NCBIfam" id="TIGR01352">
    <property type="entry name" value="tonB_Cterm"/>
    <property type="match status" value="1"/>
</dbReference>
<feature type="transmembrane region" description="Helical" evidence="6">
    <location>
        <begin position="12"/>
        <end position="32"/>
    </location>
</feature>
<evidence type="ECO:0000256" key="2">
    <source>
        <dbReference type="ARBA" id="ARBA00022692"/>
    </source>
</evidence>
<evidence type="ECO:0000256" key="4">
    <source>
        <dbReference type="ARBA" id="ARBA00023136"/>
    </source>
</evidence>
<dbReference type="InterPro" id="IPR006260">
    <property type="entry name" value="TonB/TolA_C"/>
</dbReference>
<accession>A0ABU1V397</accession>
<name>A0ABU1V397_9GAMM</name>
<dbReference type="EMBL" id="JAVDVX010000009">
    <property type="protein sequence ID" value="MDR7091941.1"/>
    <property type="molecule type" value="Genomic_DNA"/>
</dbReference>
<evidence type="ECO:0000313" key="7">
    <source>
        <dbReference type="EMBL" id="MDR7091941.1"/>
    </source>
</evidence>
<dbReference type="Pfam" id="PF13103">
    <property type="entry name" value="TonB_2"/>
    <property type="match status" value="1"/>
</dbReference>
<evidence type="ECO:0000256" key="1">
    <source>
        <dbReference type="ARBA" id="ARBA00004167"/>
    </source>
</evidence>
<comment type="subcellular location">
    <subcellularLocation>
        <location evidence="1">Membrane</location>
        <topology evidence="1">Single-pass membrane protein</topology>
    </subcellularLocation>
</comment>
<dbReference type="Gene3D" id="3.30.1150.10">
    <property type="match status" value="1"/>
</dbReference>
<keyword evidence="4 6" id="KW-0472">Membrane</keyword>
<dbReference type="NCBIfam" id="TIGR02794">
    <property type="entry name" value="tolA_full"/>
    <property type="match status" value="1"/>
</dbReference>
<feature type="compositionally biased region" description="Basic and acidic residues" evidence="5">
    <location>
        <begin position="104"/>
        <end position="120"/>
    </location>
</feature>
<evidence type="ECO:0000256" key="5">
    <source>
        <dbReference type="SAM" id="MobiDB-lite"/>
    </source>
</evidence>
<evidence type="ECO:0000256" key="6">
    <source>
        <dbReference type="SAM" id="Phobius"/>
    </source>
</evidence>
<gene>
    <name evidence="7" type="ORF">J2X05_003979</name>
</gene>
<evidence type="ECO:0000313" key="8">
    <source>
        <dbReference type="Proteomes" id="UP001253595"/>
    </source>
</evidence>
<protein>
    <submittedName>
        <fullName evidence="7">Colicin import membrane protein</fullName>
    </submittedName>
</protein>
<dbReference type="SUPFAM" id="SSF74653">
    <property type="entry name" value="TolA/TonB C-terminal domain"/>
    <property type="match status" value="1"/>
</dbReference>
<evidence type="ECO:0000256" key="3">
    <source>
        <dbReference type="ARBA" id="ARBA00022989"/>
    </source>
</evidence>
<keyword evidence="8" id="KW-1185">Reference proteome</keyword>
<comment type="caution">
    <text evidence="7">The sequence shown here is derived from an EMBL/GenBank/DDBJ whole genome shotgun (WGS) entry which is preliminary data.</text>
</comment>
<dbReference type="Proteomes" id="UP001253595">
    <property type="component" value="Unassembled WGS sequence"/>
</dbReference>
<organism evidence="7 8">
    <name type="scientific">Cellvibrio fibrivorans</name>
    <dbReference type="NCBI Taxonomy" id="126350"/>
    <lineage>
        <taxon>Bacteria</taxon>
        <taxon>Pseudomonadati</taxon>
        <taxon>Pseudomonadota</taxon>
        <taxon>Gammaproteobacteria</taxon>
        <taxon>Cellvibrionales</taxon>
        <taxon>Cellvibrionaceae</taxon>
        <taxon>Cellvibrio</taxon>
    </lineage>
</organism>
<feature type="compositionally biased region" description="Basic and acidic residues" evidence="5">
    <location>
        <begin position="130"/>
        <end position="177"/>
    </location>
</feature>